<feature type="domain" description="AB hydrolase-1" evidence="2">
    <location>
        <begin position="36"/>
        <end position="246"/>
    </location>
</feature>
<accession>A0A160FSH2</accession>
<sequence>MKKLYMIAAIAATLMYGTLQVASAQSESPETGVKNVVVVHGAFADGSGWEAVSKILKKDGYTVSVVQEPETSLADDVKFTQRIIDSQPGPVVLVGHSYGGTVITEAGNDPKVSALVYIAAFAPDAGENTAQLEQSVPPAIKGIKRTDDGYFFIDPAVFAADFAADVPAAKAKFMADSQVLISANSFTSNVTSPAWKSKPSWYMVAAADRAINPDLERKMAKRMNARTIEVNSSHVAYISHAKETAKLIEQAAASVPANQ</sequence>
<evidence type="ECO:0000313" key="3">
    <source>
        <dbReference type="EMBL" id="ANB75832.1"/>
    </source>
</evidence>
<keyword evidence="3" id="KW-0378">Hydrolase</keyword>
<keyword evidence="1" id="KW-0732">Signal</keyword>
<evidence type="ECO:0000256" key="1">
    <source>
        <dbReference type="SAM" id="SignalP"/>
    </source>
</evidence>
<keyword evidence="4" id="KW-1185">Reference proteome</keyword>
<dbReference type="STRING" id="1804984.AYM40_26355"/>
<dbReference type="GO" id="GO:0016787">
    <property type="term" value="F:hydrolase activity"/>
    <property type="evidence" value="ECO:0007669"/>
    <property type="project" value="UniProtKB-KW"/>
</dbReference>
<dbReference type="Proteomes" id="UP000076852">
    <property type="component" value="Chromosome 2"/>
</dbReference>
<dbReference type="InterPro" id="IPR052897">
    <property type="entry name" value="Sec-Metab_Biosynth_Hydrolase"/>
</dbReference>
<dbReference type="Gene3D" id="3.40.50.1820">
    <property type="entry name" value="alpha/beta hydrolase"/>
    <property type="match status" value="1"/>
</dbReference>
<evidence type="ECO:0000259" key="2">
    <source>
        <dbReference type="Pfam" id="PF12697"/>
    </source>
</evidence>
<organism evidence="3 4">
    <name type="scientific">Paraburkholderia phytofirmans OLGA172</name>
    <dbReference type="NCBI Taxonomy" id="1417228"/>
    <lineage>
        <taxon>Bacteria</taxon>
        <taxon>Pseudomonadati</taxon>
        <taxon>Pseudomonadota</taxon>
        <taxon>Betaproteobacteria</taxon>
        <taxon>Burkholderiales</taxon>
        <taxon>Burkholderiaceae</taxon>
        <taxon>Paraburkholderia</taxon>
    </lineage>
</organism>
<feature type="chain" id="PRO_5007814290" evidence="1">
    <location>
        <begin position="25"/>
        <end position="259"/>
    </location>
</feature>
<feature type="signal peptide" evidence="1">
    <location>
        <begin position="1"/>
        <end position="24"/>
    </location>
</feature>
<name>A0A160FSH2_9BURK</name>
<dbReference type="InterPro" id="IPR000073">
    <property type="entry name" value="AB_hydrolase_1"/>
</dbReference>
<evidence type="ECO:0000313" key="4">
    <source>
        <dbReference type="Proteomes" id="UP000076852"/>
    </source>
</evidence>
<gene>
    <name evidence="3" type="ORF">AYM40_26355</name>
</gene>
<dbReference type="SUPFAM" id="SSF53474">
    <property type="entry name" value="alpha/beta-Hydrolases"/>
    <property type="match status" value="1"/>
</dbReference>
<proteinExistence type="predicted"/>
<protein>
    <submittedName>
        <fullName evidence="3">Hydrolase</fullName>
    </submittedName>
</protein>
<dbReference type="PANTHER" id="PTHR37017">
    <property type="entry name" value="AB HYDROLASE-1 DOMAIN-CONTAINING PROTEIN-RELATED"/>
    <property type="match status" value="1"/>
</dbReference>
<dbReference type="AlphaFoldDB" id="A0A160FSH2"/>
<dbReference type="KEGG" id="buz:AYM40_26355"/>
<dbReference type="InterPro" id="IPR029058">
    <property type="entry name" value="AB_hydrolase_fold"/>
</dbReference>
<reference evidence="3 4" key="1">
    <citation type="journal article" date="2016" name="Gene">
        <title>PacBio SMRT assembly of a complex multi-replicon genome reveals chlorocatechol degradative operon in a region of genome plasticity.</title>
        <authorList>
            <person name="Ricker N."/>
            <person name="Shen S.Y."/>
            <person name="Goordial J."/>
            <person name="Jin S."/>
            <person name="Fulthorpe R.R."/>
        </authorList>
    </citation>
    <scope>NUCLEOTIDE SEQUENCE [LARGE SCALE GENOMIC DNA]</scope>
    <source>
        <strain evidence="3 4">OLGA172</strain>
    </source>
</reference>
<dbReference type="PANTHER" id="PTHR37017:SF11">
    <property type="entry name" value="ESTERASE_LIPASE_THIOESTERASE DOMAIN-CONTAINING PROTEIN"/>
    <property type="match status" value="1"/>
</dbReference>
<dbReference type="Pfam" id="PF12697">
    <property type="entry name" value="Abhydrolase_6"/>
    <property type="match status" value="1"/>
</dbReference>
<dbReference type="EMBL" id="CP014579">
    <property type="protein sequence ID" value="ANB75832.1"/>
    <property type="molecule type" value="Genomic_DNA"/>
</dbReference>